<proteinExistence type="predicted"/>
<dbReference type="RefSeq" id="WP_263003993.1">
    <property type="nucleotide sequence ID" value="NZ_JAOTEM010000004.1"/>
</dbReference>
<gene>
    <name evidence="1" type="ORF">NZ698_14865</name>
</gene>
<reference evidence="2" key="1">
    <citation type="submission" date="2023-07" db="EMBL/GenBank/DDBJ databases">
        <title>Chryseobacterium sp. strain PBS4-4 Genome sequencing and assembly.</title>
        <authorList>
            <person name="Jung Y."/>
        </authorList>
    </citation>
    <scope>NUCLEOTIDE SEQUENCE [LARGE SCALE GENOMIC DNA]</scope>
    <source>
        <strain evidence="2">PBS4-4</strain>
    </source>
</reference>
<evidence type="ECO:0000313" key="1">
    <source>
        <dbReference type="EMBL" id="MCU7618480.1"/>
    </source>
</evidence>
<comment type="caution">
    <text evidence="1">The sequence shown here is derived from an EMBL/GenBank/DDBJ whole genome shotgun (WGS) entry which is preliminary data.</text>
</comment>
<evidence type="ECO:0008006" key="3">
    <source>
        <dbReference type="Google" id="ProtNLM"/>
    </source>
</evidence>
<keyword evidence="2" id="KW-1185">Reference proteome</keyword>
<dbReference type="Proteomes" id="UP001208649">
    <property type="component" value="Unassembled WGS sequence"/>
</dbReference>
<name>A0ABT2W909_9FLAO</name>
<protein>
    <recommendedName>
        <fullName evidence="3">DUF4365 domain-containing protein</fullName>
    </recommendedName>
</protein>
<accession>A0ABT2W909</accession>
<organism evidence="1 2">
    <name type="scientific">Chryseobacterium edaphi</name>
    <dbReference type="NCBI Taxonomy" id="2976532"/>
    <lineage>
        <taxon>Bacteria</taxon>
        <taxon>Pseudomonadati</taxon>
        <taxon>Bacteroidota</taxon>
        <taxon>Flavobacteriia</taxon>
        <taxon>Flavobacteriales</taxon>
        <taxon>Weeksellaceae</taxon>
        <taxon>Chryseobacterium group</taxon>
        <taxon>Chryseobacterium</taxon>
    </lineage>
</organism>
<dbReference type="EMBL" id="JAOTEM010000004">
    <property type="protein sequence ID" value="MCU7618480.1"/>
    <property type="molecule type" value="Genomic_DNA"/>
</dbReference>
<sequence>MKFDNDHIRKEADDLLKGTLRNLLFQMGMKLKEHSASAGEDNGTDFYFDVTNEKNEHIFFFRNQNKGTNDHPKVLKKKKDVHYHTISHQISLRNAINYYNEFDEAIIFTLCDLTTKQVYWYDLQNDPSLKERIEIQKDKGSNFIRLYIPAVNFLNEDTLAQFLDHIETSKLAQIRKKKFLSDSTQSDYAIVEEEIKSMHIIDKIDHTLKLFDIIYVLPPNVISSLPPFKGSDENITNLDGFTFYTDNEEFFDLIDSIILSDNEIKLNSDEIFVEDQNRKLKDITTFLSVNYINHIIWRGKSPKNRICVHNLFQYGICDCERCSLEKLNIKKAKELLEDKKEEDILYITLRKGYAYYLMGNYKEAFDVFFNIYNETDRANNPIKYTVLTYNLIRLRRLIKWSYIGSDEQDILEKLSKINFDFDEPWIRKKTPYFLDVFKYIKDEKFYDEARDSLDSCFSEIQKISFSDKYGSSFSSNRYDELKSSFLRLNSFLKYNFLIFKHYSNYEDFAKKVLECIFALYTLKNPITEKYQKFDWSIIEMWIFSIDEKHSVYLLEKYGLSKINFNEQFDIFERINDLILNLIYSCEQLESISGIYKPIKINRILSNILVIVQLLEISYESKSQVFENILLLAKMVKGKYNIPFDHLIRFVEKNEDNILKDQVRELLDVLINEDRNYSFGRLINIYVEKSTNEEIEDLIKEVLKIDDLFKIDVDLDKRYIKKLFYSFTFLKDEFKNDIKLKITESLEKNFSNELYQYATIYDLIEYDDKLFEVYTSHVPDMSDESQEQGYGFYDNIMIGQIINLAFKYNLEFSNELKKLIKKSHPKYSDYYTWLMNIDSFDYSKFDPYWILEYRTIYYFERFKKSDILKKELVQCLKENYIEGVAKIYFKELV</sequence>
<evidence type="ECO:0000313" key="2">
    <source>
        <dbReference type="Proteomes" id="UP001208649"/>
    </source>
</evidence>